<dbReference type="AlphaFoldDB" id="V6TX42"/>
<name>V6TX42_GIAIN</name>
<reference evidence="3" key="1">
    <citation type="submission" date="2012-02" db="EMBL/GenBank/DDBJ databases">
        <title>Genome sequencing of Giardia lamblia Genotypes A2 and B isolates (DH and GS) and comparative analysis with the genomes of Genotypes A1 and E (WB and Pig).</title>
        <authorList>
            <person name="Adam R."/>
            <person name="Dahlstrom E."/>
            <person name="Martens C."/>
            <person name="Bruno D."/>
            <person name="Barbian K."/>
            <person name="Porcella S.F."/>
            <person name="Nash T."/>
        </authorList>
    </citation>
    <scope>NUCLEOTIDE SEQUENCE</scope>
    <source>
        <strain evidence="3">GS</strain>
    </source>
</reference>
<keyword evidence="1" id="KW-0812">Transmembrane</keyword>
<dbReference type="Proteomes" id="UP000018040">
    <property type="component" value="Unassembled WGS sequence"/>
</dbReference>
<proteinExistence type="predicted"/>
<gene>
    <name evidence="2" type="ORF">GSB_33989</name>
</gene>
<feature type="transmembrane region" description="Helical" evidence="1">
    <location>
        <begin position="48"/>
        <end position="69"/>
    </location>
</feature>
<sequence>MAFYSLLFLFCGRLLWSGWRHNSIKMQSWSFSGGDLTFRLQEYAKSHYVELGVVGSILLLIFVVSHLTARRRYNKKLLGLSRSHVSLKSTSAVIKKVTDSIYLAYMDRPMIVFLSPISGTLLVANPLALEESQMRFFEDITSVSNYEDAVSIVISTSSRDDTQFYKLRYPNAKVFRSIAAYEAYITKHTEFSQVALQRPHRRTDNCGDALILINDISAPSHKKRKEDSSQTHNIICCLPKTFHGSNKITCNRFMREAFAQTLLSMTATATNTTQRLSGTSSRNTLGKNVFLGLSPNILVTYQGEVFLGREMCDAILMAGAEALKPGSTVELREH</sequence>
<dbReference type="VEuPathDB" id="GiardiaDB:GL50803_0033989"/>
<protein>
    <submittedName>
        <fullName evidence="2">Uncharacterized protein</fullName>
    </submittedName>
</protein>
<dbReference type="EMBL" id="AHHH01000053">
    <property type="protein sequence ID" value="ESU43301.1"/>
    <property type="molecule type" value="Genomic_DNA"/>
</dbReference>
<keyword evidence="1" id="KW-1133">Transmembrane helix</keyword>
<evidence type="ECO:0000313" key="3">
    <source>
        <dbReference type="Proteomes" id="UP000018040"/>
    </source>
</evidence>
<dbReference type="VEuPathDB" id="GiardiaDB:DHA2_33989"/>
<evidence type="ECO:0000313" key="2">
    <source>
        <dbReference type="EMBL" id="ESU43301.1"/>
    </source>
</evidence>
<evidence type="ECO:0000256" key="1">
    <source>
        <dbReference type="SAM" id="Phobius"/>
    </source>
</evidence>
<comment type="caution">
    <text evidence="2">The sequence shown here is derived from an EMBL/GenBank/DDBJ whole genome shotgun (WGS) entry which is preliminary data.</text>
</comment>
<organism evidence="2 3">
    <name type="scientific">Giardia intestinalis</name>
    <name type="common">Giardia lamblia</name>
    <dbReference type="NCBI Taxonomy" id="5741"/>
    <lineage>
        <taxon>Eukaryota</taxon>
        <taxon>Metamonada</taxon>
        <taxon>Diplomonadida</taxon>
        <taxon>Hexamitidae</taxon>
        <taxon>Giardiinae</taxon>
        <taxon>Giardia</taxon>
    </lineage>
</organism>
<reference evidence="2 3" key="2">
    <citation type="journal article" date="2013" name="Genome Biol. Evol.">
        <title>Genome sequencing of Giardia lamblia genotypes A2 and B isolates (DH and GS) and comparative analysis with the genomes of genotypes A1 and E (WB and Pig).</title>
        <authorList>
            <person name="Adam R.D."/>
            <person name="Dahlstrom E.W."/>
            <person name="Martens C.A."/>
            <person name="Bruno D.P."/>
            <person name="Barbian K.D."/>
            <person name="Ricklefs S.M."/>
            <person name="Hernandez M.M."/>
            <person name="Narla N.P."/>
            <person name="Patel R.B."/>
            <person name="Porcella S.F."/>
            <person name="Nash T.E."/>
        </authorList>
    </citation>
    <scope>NUCLEOTIDE SEQUENCE [LARGE SCALE GENOMIC DNA]</scope>
    <source>
        <strain evidence="2 3">GS</strain>
    </source>
</reference>
<dbReference type="VEuPathDB" id="GiardiaDB:GL50581_2420"/>
<dbReference type="VEuPathDB" id="GiardiaDB:QR46_0784"/>
<dbReference type="OrthoDB" id="10252198at2759"/>
<accession>V6TX42</accession>
<keyword evidence="1" id="KW-0472">Membrane</keyword>